<comment type="caution">
    <text evidence="8">The sequence shown here is derived from an EMBL/GenBank/DDBJ whole genome shotgun (WGS) entry which is preliminary data.</text>
</comment>
<dbReference type="PROSITE" id="PS51755">
    <property type="entry name" value="OMPR_PHOB"/>
    <property type="match status" value="1"/>
</dbReference>
<accession>A0A3M9X3R8</accession>
<dbReference type="InterPro" id="IPR001789">
    <property type="entry name" value="Sig_transdc_resp-reg_receiver"/>
</dbReference>
<dbReference type="InterPro" id="IPR011006">
    <property type="entry name" value="CheY-like_superfamily"/>
</dbReference>
<feature type="DNA-binding region" description="OmpR/PhoB-type" evidence="5">
    <location>
        <begin position="143"/>
        <end position="241"/>
    </location>
</feature>
<dbReference type="InterPro" id="IPR001867">
    <property type="entry name" value="OmpR/PhoB-type_DNA-bd"/>
</dbReference>
<feature type="domain" description="Response regulatory" evidence="6">
    <location>
        <begin position="19"/>
        <end position="134"/>
    </location>
</feature>
<dbReference type="InterPro" id="IPR016032">
    <property type="entry name" value="Sig_transdc_resp-reg_C-effctor"/>
</dbReference>
<proteinExistence type="predicted"/>
<dbReference type="AlphaFoldDB" id="A0A3M9X3R8"/>
<dbReference type="GO" id="GO:0005829">
    <property type="term" value="C:cytosol"/>
    <property type="evidence" value="ECO:0007669"/>
    <property type="project" value="TreeGrafter"/>
</dbReference>
<keyword evidence="3 5" id="KW-0238">DNA-binding</keyword>
<dbReference type="EMBL" id="QKOD01000011">
    <property type="protein sequence ID" value="RNJ42316.1"/>
    <property type="molecule type" value="Genomic_DNA"/>
</dbReference>
<sequence length="247" mass="27392">MMNCAMLPDEITSTPSKPLVAICSQDAEVYLFLHHILDVDGFASTLASTREEMFDLADTANIRAWILDCHSGNGMAANCVRLRQDPRTGGLPIVALISQDAQDQHIALLKAGIDECFVRPMVPAKLLAYLRSRLGGPARSAAGLSLSYGAIEMELDTYHVRCSGEEVVLGPIEFKLLRHMLENPERVLSRDELIKTAWPRNVFVGPRTVDVHISRLRRCFRPFSRADMIRTVRLGGYALEDLSSARG</sequence>
<dbReference type="CDD" id="cd00383">
    <property type="entry name" value="trans_reg_C"/>
    <property type="match status" value="1"/>
</dbReference>
<dbReference type="SMART" id="SM00862">
    <property type="entry name" value="Trans_reg_C"/>
    <property type="match status" value="1"/>
</dbReference>
<gene>
    <name evidence="8" type="ORF">DNR46_28265</name>
</gene>
<evidence type="ECO:0000256" key="1">
    <source>
        <dbReference type="ARBA" id="ARBA00022553"/>
    </source>
</evidence>
<dbReference type="PROSITE" id="PS50110">
    <property type="entry name" value="RESPONSE_REGULATORY"/>
    <property type="match status" value="1"/>
</dbReference>
<dbReference type="Pfam" id="PF00486">
    <property type="entry name" value="Trans_reg_C"/>
    <property type="match status" value="1"/>
</dbReference>
<dbReference type="SUPFAM" id="SSF52172">
    <property type="entry name" value="CheY-like"/>
    <property type="match status" value="1"/>
</dbReference>
<keyword evidence="1 4" id="KW-0597">Phosphoprotein</keyword>
<dbReference type="PANTHER" id="PTHR48111">
    <property type="entry name" value="REGULATOR OF RPOS"/>
    <property type="match status" value="1"/>
</dbReference>
<dbReference type="InterPro" id="IPR036388">
    <property type="entry name" value="WH-like_DNA-bd_sf"/>
</dbReference>
<keyword evidence="2" id="KW-0902">Two-component regulatory system</keyword>
<dbReference type="GO" id="GO:0000976">
    <property type="term" value="F:transcription cis-regulatory region binding"/>
    <property type="evidence" value="ECO:0007669"/>
    <property type="project" value="TreeGrafter"/>
</dbReference>
<evidence type="ECO:0000313" key="8">
    <source>
        <dbReference type="EMBL" id="RNJ42316.1"/>
    </source>
</evidence>
<evidence type="ECO:0000256" key="2">
    <source>
        <dbReference type="ARBA" id="ARBA00023012"/>
    </source>
</evidence>
<dbReference type="Gene3D" id="1.10.10.10">
    <property type="entry name" value="Winged helix-like DNA-binding domain superfamily/Winged helix DNA-binding domain"/>
    <property type="match status" value="1"/>
</dbReference>
<evidence type="ECO:0000259" key="7">
    <source>
        <dbReference type="PROSITE" id="PS51755"/>
    </source>
</evidence>
<protein>
    <submittedName>
        <fullName evidence="8">DNA-binding response regulator</fullName>
    </submittedName>
</protein>
<dbReference type="GO" id="GO:0032993">
    <property type="term" value="C:protein-DNA complex"/>
    <property type="evidence" value="ECO:0007669"/>
    <property type="project" value="TreeGrafter"/>
</dbReference>
<dbReference type="InterPro" id="IPR039420">
    <property type="entry name" value="WalR-like"/>
</dbReference>
<name>A0A3M9X3R8_9HYPH</name>
<reference evidence="8 9" key="1">
    <citation type="journal article" date="2018" name="Mol. Plant Microbe Interact.">
        <title>Taxonomically Different Co-Microsymbionts of a Relict Legume, Oxytropis popoviana, Have Complementary Sets of Symbiotic Genes and Together Increase the Efficiency of Plant Nodulation.</title>
        <authorList>
            <person name="Safronova V."/>
            <person name="Belimov A."/>
            <person name="Sazanova A."/>
            <person name="Chirak E."/>
            <person name="Verkhozina A."/>
            <person name="Kuznetsova I."/>
            <person name="Andronov E."/>
            <person name="Puhalsky J."/>
            <person name="Tikhonovich I."/>
        </authorList>
    </citation>
    <scope>NUCLEOTIDE SEQUENCE [LARGE SCALE GENOMIC DNA]</scope>
    <source>
        <strain evidence="8 9">Opo-235</strain>
    </source>
</reference>
<dbReference type="Proteomes" id="UP000275436">
    <property type="component" value="Unassembled WGS sequence"/>
</dbReference>
<dbReference type="PANTHER" id="PTHR48111:SF40">
    <property type="entry name" value="PHOSPHATE REGULON TRANSCRIPTIONAL REGULATORY PROTEIN PHOB"/>
    <property type="match status" value="1"/>
</dbReference>
<evidence type="ECO:0000256" key="3">
    <source>
        <dbReference type="ARBA" id="ARBA00023125"/>
    </source>
</evidence>
<organism evidence="8 9">
    <name type="scientific">Mesorhizobium japonicum</name>
    <dbReference type="NCBI Taxonomy" id="2066070"/>
    <lineage>
        <taxon>Bacteria</taxon>
        <taxon>Pseudomonadati</taxon>
        <taxon>Pseudomonadota</taxon>
        <taxon>Alphaproteobacteria</taxon>
        <taxon>Hyphomicrobiales</taxon>
        <taxon>Phyllobacteriaceae</taxon>
        <taxon>Mesorhizobium</taxon>
    </lineage>
</organism>
<evidence type="ECO:0000256" key="5">
    <source>
        <dbReference type="PROSITE-ProRule" id="PRU01091"/>
    </source>
</evidence>
<dbReference type="GO" id="GO:0006355">
    <property type="term" value="P:regulation of DNA-templated transcription"/>
    <property type="evidence" value="ECO:0007669"/>
    <property type="project" value="InterPro"/>
</dbReference>
<feature type="modified residue" description="4-aspartylphosphate" evidence="4">
    <location>
        <position position="68"/>
    </location>
</feature>
<evidence type="ECO:0000259" key="6">
    <source>
        <dbReference type="PROSITE" id="PS50110"/>
    </source>
</evidence>
<dbReference type="Gene3D" id="3.40.50.2300">
    <property type="match status" value="1"/>
</dbReference>
<evidence type="ECO:0000313" key="9">
    <source>
        <dbReference type="Proteomes" id="UP000275436"/>
    </source>
</evidence>
<evidence type="ECO:0000256" key="4">
    <source>
        <dbReference type="PROSITE-ProRule" id="PRU00169"/>
    </source>
</evidence>
<feature type="domain" description="OmpR/PhoB-type" evidence="7">
    <location>
        <begin position="143"/>
        <end position="241"/>
    </location>
</feature>
<dbReference type="SUPFAM" id="SSF46894">
    <property type="entry name" value="C-terminal effector domain of the bipartite response regulators"/>
    <property type="match status" value="1"/>
</dbReference>
<dbReference type="GO" id="GO:0000156">
    <property type="term" value="F:phosphorelay response regulator activity"/>
    <property type="evidence" value="ECO:0007669"/>
    <property type="project" value="TreeGrafter"/>
</dbReference>